<organism evidence="2 3">
    <name type="scientific">candidate division WWE3 bacterium GW2011_GWB1_44_4</name>
    <dbReference type="NCBI Taxonomy" id="1619116"/>
    <lineage>
        <taxon>Bacteria</taxon>
        <taxon>Katanobacteria</taxon>
    </lineage>
</organism>
<dbReference type="InterPro" id="IPR001296">
    <property type="entry name" value="Glyco_trans_1"/>
</dbReference>
<dbReference type="GO" id="GO:0016757">
    <property type="term" value="F:glycosyltransferase activity"/>
    <property type="evidence" value="ECO:0007669"/>
    <property type="project" value="InterPro"/>
</dbReference>
<accession>A0A0G1JFF8</accession>
<dbReference type="AlphaFoldDB" id="A0A0G1JFF8"/>
<keyword evidence="2" id="KW-0808">Transferase</keyword>
<dbReference type="Proteomes" id="UP000034783">
    <property type="component" value="Unassembled WGS sequence"/>
</dbReference>
<proteinExistence type="predicted"/>
<dbReference type="EMBL" id="LCJD01000003">
    <property type="protein sequence ID" value="KKT70078.1"/>
    <property type="molecule type" value="Genomic_DNA"/>
</dbReference>
<reference evidence="2 3" key="1">
    <citation type="journal article" date="2015" name="Nature">
        <title>rRNA introns, odd ribosomes, and small enigmatic genomes across a large radiation of phyla.</title>
        <authorList>
            <person name="Brown C.T."/>
            <person name="Hug L.A."/>
            <person name="Thomas B.C."/>
            <person name="Sharon I."/>
            <person name="Castelle C.J."/>
            <person name="Singh A."/>
            <person name="Wilkins M.J."/>
            <person name="Williams K.H."/>
            <person name="Banfield J.F."/>
        </authorList>
    </citation>
    <scope>NUCLEOTIDE SEQUENCE [LARGE SCALE GENOMIC DNA]</scope>
</reference>
<evidence type="ECO:0000259" key="1">
    <source>
        <dbReference type="Pfam" id="PF00534"/>
    </source>
</evidence>
<gene>
    <name evidence="2" type="ORF">UW65_C0003G0005</name>
</gene>
<evidence type="ECO:0000313" key="3">
    <source>
        <dbReference type="Proteomes" id="UP000034783"/>
    </source>
</evidence>
<dbReference type="PANTHER" id="PTHR12526:SF584">
    <property type="entry name" value="GLYCOSYLTRANSFERASE"/>
    <property type="match status" value="1"/>
</dbReference>
<dbReference type="Pfam" id="PF00534">
    <property type="entry name" value="Glycos_transf_1"/>
    <property type="match status" value="1"/>
</dbReference>
<dbReference type="Gene3D" id="3.40.50.2000">
    <property type="entry name" value="Glycogen Phosphorylase B"/>
    <property type="match status" value="1"/>
</dbReference>
<dbReference type="SUPFAM" id="SSF53756">
    <property type="entry name" value="UDP-Glycosyltransferase/glycogen phosphorylase"/>
    <property type="match status" value="1"/>
</dbReference>
<dbReference type="PANTHER" id="PTHR12526">
    <property type="entry name" value="GLYCOSYLTRANSFERASE"/>
    <property type="match status" value="1"/>
</dbReference>
<feature type="domain" description="Glycosyl transferase family 1" evidence="1">
    <location>
        <begin position="199"/>
        <end position="348"/>
    </location>
</feature>
<comment type="caution">
    <text evidence="2">The sequence shown here is derived from an EMBL/GenBank/DDBJ whole genome shotgun (WGS) entry which is preliminary data.</text>
</comment>
<name>A0A0G1JFF8_UNCKA</name>
<sequence length="370" mass="41903">MKLAIAFDDLIQFGGAERLLVSVCGLYPNTPVYTSVASAEWLKRCKNLGIEVKTSFMHRLPWRIKLNRLYGLMGIHAMAFESFNFADYDVVLSISARYAHCVLTRPKTVHICYMNSPGRMFWEPVDYFSKEGLFSGLIGRFAYSYVVQPLLTLRRVADYTSAQRVDYFIANSESVKKKIAKYYRKNSQVVYPFFKPLDKYPAASDDKYFLVITRLAAWKRVDLAIEACKNLGHKLTIIGDGPDVARLRGLSDHNLQFLGFVTDAEKSRQIAGCKALIVTQQEDFGITPLEAMSLGKPVIAFRGGGVMETVIEGETGEFFDRQEVDALAKVLTEFHPARYDSVKCIRQAENFTEAIFLAKLDEVVKKVYHS</sequence>
<evidence type="ECO:0000313" key="2">
    <source>
        <dbReference type="EMBL" id="KKT70078.1"/>
    </source>
</evidence>
<protein>
    <submittedName>
        <fullName evidence="2">Glycosyl transferase group 1</fullName>
    </submittedName>
</protein>